<dbReference type="PANTHER" id="PTHR12138:SF162">
    <property type="entry name" value="CHROMOSOME UNDETERMINED SCAFFOLD_275, WHOLE GENOME SHOTGUN SEQUENCE"/>
    <property type="match status" value="1"/>
</dbReference>
<evidence type="ECO:0000313" key="2">
    <source>
        <dbReference type="Proteomes" id="UP000233100"/>
    </source>
</evidence>
<proteinExistence type="predicted"/>
<organism evidence="1 2">
    <name type="scientific">Macaca fascicularis</name>
    <name type="common">Crab-eating macaque</name>
    <name type="synonym">Cynomolgus monkey</name>
    <dbReference type="NCBI Taxonomy" id="9541"/>
    <lineage>
        <taxon>Eukaryota</taxon>
        <taxon>Metazoa</taxon>
        <taxon>Chordata</taxon>
        <taxon>Craniata</taxon>
        <taxon>Vertebrata</taxon>
        <taxon>Euteleostomi</taxon>
        <taxon>Mammalia</taxon>
        <taxon>Eutheria</taxon>
        <taxon>Euarchontoglires</taxon>
        <taxon>Primates</taxon>
        <taxon>Haplorrhini</taxon>
        <taxon>Catarrhini</taxon>
        <taxon>Cercopithecidae</taxon>
        <taxon>Cercopithecinae</taxon>
        <taxon>Macaca</taxon>
    </lineage>
</organism>
<sequence>PEALILSSRDTKTQSSDTVIEVNNRNGKKSKKPRVIVDYHKNVGAVDWLIRCSLSIQLSTKGTRFGLRNSYLFIYLFRDRVSLSHPGWSAMARSSHCNLRLLGLNDSPASASRVARITDTCHHAQLIFVFLVEMGFLHIGQAGL</sequence>
<evidence type="ECO:0000313" key="1">
    <source>
        <dbReference type="Ensembl" id="ENSMFAP00000049732.1"/>
    </source>
</evidence>
<reference evidence="1 2" key="1">
    <citation type="submission" date="2013-03" db="EMBL/GenBank/DDBJ databases">
        <authorList>
            <person name="Warren W."/>
            <person name="Wilson R.K."/>
        </authorList>
    </citation>
    <scope>NUCLEOTIDE SEQUENCE</scope>
</reference>
<dbReference type="PANTHER" id="PTHR12138">
    <property type="entry name" value="PRIMATE-EXPANDED PROTEIN FAMILY"/>
    <property type="match status" value="1"/>
</dbReference>
<reference evidence="1" key="2">
    <citation type="submission" date="2025-08" db="UniProtKB">
        <authorList>
            <consortium name="Ensembl"/>
        </authorList>
    </citation>
    <scope>IDENTIFICATION</scope>
</reference>
<keyword evidence="2" id="KW-1185">Reference proteome</keyword>
<dbReference type="Ensembl" id="ENSMFAT00000074617.1">
    <property type="protein sequence ID" value="ENSMFAP00000049732.1"/>
    <property type="gene ID" value="ENSMFAG00000064541.1"/>
</dbReference>
<dbReference type="Proteomes" id="UP000233100">
    <property type="component" value="Chromosome 1"/>
</dbReference>
<reference evidence="1" key="3">
    <citation type="submission" date="2025-09" db="UniProtKB">
        <authorList>
            <consortium name="Ensembl"/>
        </authorList>
    </citation>
    <scope>IDENTIFICATION</scope>
</reference>
<dbReference type="GeneTree" id="ENSGT01120000271815"/>
<name>A0A7N9CJP4_MACFA</name>
<accession>A0A7N9CJP4</accession>
<dbReference type="AlphaFoldDB" id="A0A7N9CJP4"/>
<protein>
    <submittedName>
        <fullName evidence="1">Uncharacterized protein</fullName>
    </submittedName>
</protein>